<protein>
    <submittedName>
        <fullName evidence="1">Uncharacterized protein</fullName>
    </submittedName>
</protein>
<dbReference type="AlphaFoldDB" id="A0A0F9GKB7"/>
<evidence type="ECO:0000313" key="1">
    <source>
        <dbReference type="EMBL" id="KKL99284.1"/>
    </source>
</evidence>
<accession>A0A0F9GKB7</accession>
<dbReference type="EMBL" id="LAZR01017713">
    <property type="protein sequence ID" value="KKL99284.1"/>
    <property type="molecule type" value="Genomic_DNA"/>
</dbReference>
<sequence length="35" mass="3771">MRYTTILLALVAVSAMAAPAAADWDSGDPYKMLTR</sequence>
<gene>
    <name evidence="1" type="ORF">LCGC14_1815980</name>
</gene>
<organism evidence="1">
    <name type="scientific">marine sediment metagenome</name>
    <dbReference type="NCBI Taxonomy" id="412755"/>
    <lineage>
        <taxon>unclassified sequences</taxon>
        <taxon>metagenomes</taxon>
        <taxon>ecological metagenomes</taxon>
    </lineage>
</organism>
<reference evidence="1" key="1">
    <citation type="journal article" date="2015" name="Nature">
        <title>Complex archaea that bridge the gap between prokaryotes and eukaryotes.</title>
        <authorList>
            <person name="Spang A."/>
            <person name="Saw J.H."/>
            <person name="Jorgensen S.L."/>
            <person name="Zaremba-Niedzwiedzka K."/>
            <person name="Martijn J."/>
            <person name="Lind A.E."/>
            <person name="van Eijk R."/>
            <person name="Schleper C."/>
            <person name="Guy L."/>
            <person name="Ettema T.J."/>
        </authorList>
    </citation>
    <scope>NUCLEOTIDE SEQUENCE</scope>
</reference>
<proteinExistence type="predicted"/>
<comment type="caution">
    <text evidence="1">The sequence shown here is derived from an EMBL/GenBank/DDBJ whole genome shotgun (WGS) entry which is preliminary data.</text>
</comment>
<name>A0A0F9GKB7_9ZZZZ</name>